<name>A0A409YUG5_9AGAR</name>
<sequence>MKLRSLSFLLVSTVLSALAAVLIDFQVAQPPPVPKNTKQCTIQVLQCAVLSRTLNGTELTQFVRRDFAFSFGRYIKQLYSSYTTHKKSVNSAPRSFSWSAYRNHLRDVYLINLLSMCHFASSPPTDCGPVGSWAAITLNFTVTINVRGCLSSSTRHESASYTVWRTSTPEPTAGGIIWSYIKDVTRYSPLFATPGTFILQLDNLIQPGLNGIYSTFLIHSSPLFSMPSPTLAVLHATYYASSPAHPSAKKADLIVPISNLRNDTGNDVSVPPTFSINVTLPRNAVQIFAELYASGNGDEETWYFNTANEFLSGLPSTFLGQGPFREVRILVDGRVAGVAYPYATIFTGGFVPTAWRPITSYGALDLPTYFLDLTPFIPVLTEGRPHNISIDVASAEADHAILQNWFLSGVLQVFNDRSSRSTTGKITKYSAEPFSRSNVVGTINPAGDIKVVVSATREVRIESTIISGSGEVNHVDIVQTSSGASLSTHNGIPVVVDDFSYPIAINFTEFDPSGNSFNTTVDHSYQRGFFFLSPNGNTGNGTSSNTLSYADSAGNTYSRTVDAFLNNITFDKQTGSLAPAFLPQEEPLSPSSDSSGIPRLPSGRRVSNP</sequence>
<dbReference type="PANTHER" id="PTHR31104">
    <property type="entry name" value="PEPTIDE-N4-(N-ACETYL-BETA-GLUCOSAMINYL)ASPARAGINE AMIDASE A PROTEIN"/>
    <property type="match status" value="1"/>
</dbReference>
<comment type="caution">
    <text evidence="4">The sequence shown here is derived from an EMBL/GenBank/DDBJ whole genome shotgun (WGS) entry which is preliminary data.</text>
</comment>
<feature type="signal peptide" evidence="2">
    <location>
        <begin position="1"/>
        <end position="19"/>
    </location>
</feature>
<dbReference type="AlphaFoldDB" id="A0A409YUG5"/>
<evidence type="ECO:0000256" key="2">
    <source>
        <dbReference type="SAM" id="SignalP"/>
    </source>
</evidence>
<dbReference type="Proteomes" id="UP000284706">
    <property type="component" value="Unassembled WGS sequence"/>
</dbReference>
<feature type="chain" id="PRO_5019231804" description="Peptide N-acetyl-beta-D-glucosaminyl asparaginase amidase A N-terminal domain-containing protein" evidence="2">
    <location>
        <begin position="20"/>
        <end position="609"/>
    </location>
</feature>
<keyword evidence="2" id="KW-0732">Signal</keyword>
<accession>A0A409YUG5</accession>
<dbReference type="Pfam" id="PF12222">
    <property type="entry name" value="PNGaseA"/>
    <property type="match status" value="1"/>
</dbReference>
<organism evidence="4 5">
    <name type="scientific">Gymnopilus dilepis</name>
    <dbReference type="NCBI Taxonomy" id="231916"/>
    <lineage>
        <taxon>Eukaryota</taxon>
        <taxon>Fungi</taxon>
        <taxon>Dikarya</taxon>
        <taxon>Basidiomycota</taxon>
        <taxon>Agaricomycotina</taxon>
        <taxon>Agaricomycetes</taxon>
        <taxon>Agaricomycetidae</taxon>
        <taxon>Agaricales</taxon>
        <taxon>Agaricineae</taxon>
        <taxon>Hymenogastraceae</taxon>
        <taxon>Gymnopilus</taxon>
    </lineage>
</organism>
<reference evidence="4 5" key="1">
    <citation type="journal article" date="2018" name="Evol. Lett.">
        <title>Horizontal gene cluster transfer increased hallucinogenic mushroom diversity.</title>
        <authorList>
            <person name="Reynolds H.T."/>
            <person name="Vijayakumar V."/>
            <person name="Gluck-Thaler E."/>
            <person name="Korotkin H.B."/>
            <person name="Matheny P.B."/>
            <person name="Slot J.C."/>
        </authorList>
    </citation>
    <scope>NUCLEOTIDE SEQUENCE [LARGE SCALE GENOMIC DNA]</scope>
    <source>
        <strain evidence="4 5">SRW20</strain>
    </source>
</reference>
<evidence type="ECO:0000313" key="4">
    <source>
        <dbReference type="EMBL" id="PPR06642.1"/>
    </source>
</evidence>
<dbReference type="InParanoid" id="A0A409YUG5"/>
<dbReference type="InterPro" id="IPR056948">
    <property type="entry name" value="PNGaseA_N"/>
</dbReference>
<dbReference type="OrthoDB" id="1612078at2759"/>
<evidence type="ECO:0000259" key="3">
    <source>
        <dbReference type="Pfam" id="PF12222"/>
    </source>
</evidence>
<feature type="domain" description="Peptide N-acetyl-beta-D-glucosaminyl asparaginase amidase A N-terminal" evidence="3">
    <location>
        <begin position="122"/>
        <end position="431"/>
    </location>
</feature>
<evidence type="ECO:0000313" key="5">
    <source>
        <dbReference type="Proteomes" id="UP000284706"/>
    </source>
</evidence>
<feature type="region of interest" description="Disordered" evidence="1">
    <location>
        <begin position="580"/>
        <end position="609"/>
    </location>
</feature>
<dbReference type="EMBL" id="NHYE01000269">
    <property type="protein sequence ID" value="PPR06642.1"/>
    <property type="molecule type" value="Genomic_DNA"/>
</dbReference>
<gene>
    <name evidence="4" type="ORF">CVT26_001184</name>
</gene>
<keyword evidence="5" id="KW-1185">Reference proteome</keyword>
<dbReference type="InterPro" id="IPR021102">
    <property type="entry name" value="PNGase_A"/>
</dbReference>
<proteinExistence type="predicted"/>
<dbReference type="STRING" id="231916.A0A409YUG5"/>
<protein>
    <recommendedName>
        <fullName evidence="3">Peptide N-acetyl-beta-D-glucosaminyl asparaginase amidase A N-terminal domain-containing protein</fullName>
    </recommendedName>
</protein>
<evidence type="ECO:0000256" key="1">
    <source>
        <dbReference type="SAM" id="MobiDB-lite"/>
    </source>
</evidence>